<keyword evidence="3 5" id="KW-0808">Transferase</keyword>
<comment type="catalytic activity">
    <reaction evidence="1">
        <text>ATP + protein L-histidine = ADP + protein N-phospho-L-histidine.</text>
        <dbReference type="EC" id="2.7.13.3"/>
    </reaction>
</comment>
<dbReference type="SUPFAM" id="SSF55874">
    <property type="entry name" value="ATPase domain of HSP90 chaperone/DNA topoisomerase II/histidine kinase"/>
    <property type="match status" value="1"/>
</dbReference>
<dbReference type="STRING" id="145388.A0A0D2MDH9"/>
<evidence type="ECO:0000256" key="4">
    <source>
        <dbReference type="ARBA" id="ARBA00022777"/>
    </source>
</evidence>
<sequence length="154" mass="16382">MLLETPLAEEQRELAKTIRVSGSILLSTVSNFLDFFKLEAGKRLDTVRSEVLLSDLVGDVHCIIEAMCGRGGAVALLPPDLSAAPAAPVLCDADRLRGVLLNLATNAAKFTRSGHICLRVGEVPADGYPVPPPGYAGITIRPCTPHGQQRGRAR</sequence>
<dbReference type="GO" id="GO:0005886">
    <property type="term" value="C:plasma membrane"/>
    <property type="evidence" value="ECO:0007669"/>
    <property type="project" value="TreeGrafter"/>
</dbReference>
<dbReference type="OrthoDB" id="21225at2759"/>
<keyword evidence="4 5" id="KW-0418">Kinase</keyword>
<gene>
    <name evidence="5" type="ORF">MNEG_14686</name>
</gene>
<dbReference type="PANTHER" id="PTHR43047">
    <property type="entry name" value="TWO-COMPONENT HISTIDINE PROTEIN KINASE"/>
    <property type="match status" value="1"/>
</dbReference>
<dbReference type="EMBL" id="KK104902">
    <property type="protein sequence ID" value="KIY93275.1"/>
    <property type="molecule type" value="Genomic_DNA"/>
</dbReference>
<accession>A0A0D2MDH9</accession>
<evidence type="ECO:0000313" key="5">
    <source>
        <dbReference type="EMBL" id="KIY93275.1"/>
    </source>
</evidence>
<dbReference type="RefSeq" id="XP_013892295.1">
    <property type="nucleotide sequence ID" value="XM_014036841.1"/>
</dbReference>
<evidence type="ECO:0000256" key="1">
    <source>
        <dbReference type="ARBA" id="ARBA00000085"/>
    </source>
</evidence>
<dbReference type="InterPro" id="IPR036890">
    <property type="entry name" value="HATPase_C_sf"/>
</dbReference>
<dbReference type="Gene3D" id="3.30.565.10">
    <property type="entry name" value="Histidine kinase-like ATPase, C-terminal domain"/>
    <property type="match status" value="1"/>
</dbReference>
<evidence type="ECO:0000256" key="2">
    <source>
        <dbReference type="ARBA" id="ARBA00012438"/>
    </source>
</evidence>
<evidence type="ECO:0000256" key="3">
    <source>
        <dbReference type="ARBA" id="ARBA00022679"/>
    </source>
</evidence>
<dbReference type="Proteomes" id="UP000054498">
    <property type="component" value="Unassembled WGS sequence"/>
</dbReference>
<dbReference type="GeneID" id="25732273"/>
<dbReference type="AlphaFoldDB" id="A0A0D2MDH9"/>
<organism evidence="5 6">
    <name type="scientific">Monoraphidium neglectum</name>
    <dbReference type="NCBI Taxonomy" id="145388"/>
    <lineage>
        <taxon>Eukaryota</taxon>
        <taxon>Viridiplantae</taxon>
        <taxon>Chlorophyta</taxon>
        <taxon>core chlorophytes</taxon>
        <taxon>Chlorophyceae</taxon>
        <taxon>CS clade</taxon>
        <taxon>Sphaeropleales</taxon>
        <taxon>Selenastraceae</taxon>
        <taxon>Monoraphidium</taxon>
    </lineage>
</organism>
<name>A0A0D2MDH9_9CHLO</name>
<keyword evidence="6" id="KW-1185">Reference proteome</keyword>
<dbReference type="GO" id="GO:0009927">
    <property type="term" value="F:histidine phosphotransfer kinase activity"/>
    <property type="evidence" value="ECO:0007669"/>
    <property type="project" value="TreeGrafter"/>
</dbReference>
<dbReference type="GO" id="GO:0000155">
    <property type="term" value="F:phosphorelay sensor kinase activity"/>
    <property type="evidence" value="ECO:0007669"/>
    <property type="project" value="TreeGrafter"/>
</dbReference>
<proteinExistence type="predicted"/>
<dbReference type="KEGG" id="mng:MNEG_14686"/>
<evidence type="ECO:0000313" key="6">
    <source>
        <dbReference type="Proteomes" id="UP000054498"/>
    </source>
</evidence>
<dbReference type="PANTHER" id="PTHR43047:SF71">
    <property type="entry name" value="HISTIDINE KINASE CONTAINING CHEY-HOMOLOGOUS RECEIVER DOMAIN-RELATED"/>
    <property type="match status" value="1"/>
</dbReference>
<reference evidence="5 6" key="1">
    <citation type="journal article" date="2013" name="BMC Genomics">
        <title>Reconstruction of the lipid metabolism for the microalga Monoraphidium neglectum from its genome sequence reveals characteristics suitable for biofuel production.</title>
        <authorList>
            <person name="Bogen C."/>
            <person name="Al-Dilaimi A."/>
            <person name="Albersmeier A."/>
            <person name="Wichmann J."/>
            <person name="Grundmann M."/>
            <person name="Rupp O."/>
            <person name="Lauersen K.J."/>
            <person name="Blifernez-Klassen O."/>
            <person name="Kalinowski J."/>
            <person name="Goesmann A."/>
            <person name="Mussgnug J.H."/>
            <person name="Kruse O."/>
        </authorList>
    </citation>
    <scope>NUCLEOTIDE SEQUENCE [LARGE SCALE GENOMIC DNA]</scope>
    <source>
        <strain evidence="5 6">SAG 48.87</strain>
    </source>
</reference>
<dbReference type="EC" id="2.7.13.3" evidence="2"/>
<protein>
    <recommendedName>
        <fullName evidence="2">histidine kinase</fullName>
        <ecNumber evidence="2">2.7.13.3</ecNumber>
    </recommendedName>
</protein>